<keyword evidence="3" id="KW-1185">Reference proteome</keyword>
<name>A0A166DYF0_9AGAM</name>
<feature type="compositionally biased region" description="Basic and acidic residues" evidence="1">
    <location>
        <begin position="1"/>
        <end position="15"/>
    </location>
</feature>
<dbReference type="EMBL" id="KV428053">
    <property type="protein sequence ID" value="KZT39027.1"/>
    <property type="molecule type" value="Genomic_DNA"/>
</dbReference>
<dbReference type="Proteomes" id="UP000076798">
    <property type="component" value="Unassembled WGS sequence"/>
</dbReference>
<accession>A0A166DYF0</accession>
<dbReference type="AlphaFoldDB" id="A0A166DYF0"/>
<evidence type="ECO:0000256" key="1">
    <source>
        <dbReference type="SAM" id="MobiDB-lite"/>
    </source>
</evidence>
<proteinExistence type="predicted"/>
<protein>
    <submittedName>
        <fullName evidence="2">Uncharacterized protein</fullName>
    </submittedName>
</protein>
<organism evidence="2 3">
    <name type="scientific">Sistotremastrum suecicum HHB10207 ss-3</name>
    <dbReference type="NCBI Taxonomy" id="1314776"/>
    <lineage>
        <taxon>Eukaryota</taxon>
        <taxon>Fungi</taxon>
        <taxon>Dikarya</taxon>
        <taxon>Basidiomycota</taxon>
        <taxon>Agaricomycotina</taxon>
        <taxon>Agaricomycetes</taxon>
        <taxon>Sistotremastrales</taxon>
        <taxon>Sistotremastraceae</taxon>
        <taxon>Sistotremastrum</taxon>
    </lineage>
</organism>
<feature type="region of interest" description="Disordered" evidence="1">
    <location>
        <begin position="1"/>
        <end position="29"/>
    </location>
</feature>
<sequence length="105" mass="12125">MELDGRNQRAGERNRALVQKTGTGNDQEKVGFRSTLNSAYLEEGIPAALHSCARMYSAGWIKIIFWEETWVNQRKSAKCDNWPDYVIVQLESKIFEYTPKAQRVK</sequence>
<evidence type="ECO:0000313" key="3">
    <source>
        <dbReference type="Proteomes" id="UP000076798"/>
    </source>
</evidence>
<evidence type="ECO:0000313" key="2">
    <source>
        <dbReference type="EMBL" id="KZT39027.1"/>
    </source>
</evidence>
<gene>
    <name evidence="2" type="ORF">SISSUDRAFT_1119259</name>
</gene>
<reference evidence="2 3" key="1">
    <citation type="journal article" date="2016" name="Mol. Biol. Evol.">
        <title>Comparative Genomics of Early-Diverging Mushroom-Forming Fungi Provides Insights into the Origins of Lignocellulose Decay Capabilities.</title>
        <authorList>
            <person name="Nagy L.G."/>
            <person name="Riley R."/>
            <person name="Tritt A."/>
            <person name="Adam C."/>
            <person name="Daum C."/>
            <person name="Floudas D."/>
            <person name="Sun H."/>
            <person name="Yadav J.S."/>
            <person name="Pangilinan J."/>
            <person name="Larsson K.H."/>
            <person name="Matsuura K."/>
            <person name="Barry K."/>
            <person name="Labutti K."/>
            <person name="Kuo R."/>
            <person name="Ohm R.A."/>
            <person name="Bhattacharya S.S."/>
            <person name="Shirouzu T."/>
            <person name="Yoshinaga Y."/>
            <person name="Martin F.M."/>
            <person name="Grigoriev I.V."/>
            <person name="Hibbett D.S."/>
        </authorList>
    </citation>
    <scope>NUCLEOTIDE SEQUENCE [LARGE SCALE GENOMIC DNA]</scope>
    <source>
        <strain evidence="2 3">HHB10207 ss-3</strain>
    </source>
</reference>